<proteinExistence type="predicted"/>
<protein>
    <submittedName>
        <fullName evidence="2">Uncharacterized protein</fullName>
    </submittedName>
</protein>
<evidence type="ECO:0000256" key="1">
    <source>
        <dbReference type="SAM" id="MobiDB-lite"/>
    </source>
</evidence>
<dbReference type="InterPro" id="IPR018555">
    <property type="entry name" value="C630.06c-like"/>
</dbReference>
<dbReference type="EMBL" id="PQXO01000344">
    <property type="protein sequence ID" value="TGO85995.1"/>
    <property type="molecule type" value="Genomic_DNA"/>
</dbReference>
<evidence type="ECO:0000313" key="2">
    <source>
        <dbReference type="EMBL" id="TGO85995.1"/>
    </source>
</evidence>
<feature type="compositionally biased region" description="Basic and acidic residues" evidence="1">
    <location>
        <begin position="199"/>
        <end position="228"/>
    </location>
</feature>
<keyword evidence="3" id="KW-1185">Reference proteome</keyword>
<name>A0A4Z1KSM0_9HELO</name>
<feature type="region of interest" description="Disordered" evidence="1">
    <location>
        <begin position="1"/>
        <end position="35"/>
    </location>
</feature>
<accession>A0A4Z1KSM0</accession>
<evidence type="ECO:0000313" key="3">
    <source>
        <dbReference type="Proteomes" id="UP000297280"/>
    </source>
</evidence>
<organism evidence="2 3">
    <name type="scientific">Botrytis porri</name>
    <dbReference type="NCBI Taxonomy" id="87229"/>
    <lineage>
        <taxon>Eukaryota</taxon>
        <taxon>Fungi</taxon>
        <taxon>Dikarya</taxon>
        <taxon>Ascomycota</taxon>
        <taxon>Pezizomycotina</taxon>
        <taxon>Leotiomycetes</taxon>
        <taxon>Helotiales</taxon>
        <taxon>Sclerotiniaceae</taxon>
        <taxon>Botrytis</taxon>
    </lineage>
</organism>
<comment type="caution">
    <text evidence="2">The sequence shown here is derived from an EMBL/GenBank/DDBJ whole genome shotgun (WGS) entry which is preliminary data.</text>
</comment>
<feature type="region of interest" description="Disordered" evidence="1">
    <location>
        <begin position="53"/>
        <end position="72"/>
    </location>
</feature>
<dbReference type="STRING" id="87229.A0A4Z1KSM0"/>
<dbReference type="AlphaFoldDB" id="A0A4Z1KSM0"/>
<dbReference type="Pfam" id="PF09428">
    <property type="entry name" value="DUF2011"/>
    <property type="match status" value="1"/>
</dbReference>
<feature type="region of interest" description="Disordered" evidence="1">
    <location>
        <begin position="175"/>
        <end position="266"/>
    </location>
</feature>
<gene>
    <name evidence="2" type="ORF">BPOR_0345g00060</name>
</gene>
<dbReference type="Proteomes" id="UP000297280">
    <property type="component" value="Unassembled WGS sequence"/>
</dbReference>
<reference evidence="2 3" key="1">
    <citation type="submission" date="2017-12" db="EMBL/GenBank/DDBJ databases">
        <title>Comparative genomics of Botrytis spp.</title>
        <authorList>
            <person name="Valero-Jimenez C.A."/>
            <person name="Tapia P."/>
            <person name="Veloso J."/>
            <person name="Silva-Moreno E."/>
            <person name="Staats M."/>
            <person name="Valdes J.H."/>
            <person name="Van Kan J.A.L."/>
        </authorList>
    </citation>
    <scope>NUCLEOTIDE SEQUENCE [LARGE SCALE GENOMIC DNA]</scope>
    <source>
        <strain evidence="2 3">MUCL3349</strain>
    </source>
</reference>
<feature type="compositionally biased region" description="Basic and acidic residues" evidence="1">
    <location>
        <begin position="1"/>
        <end position="15"/>
    </location>
</feature>
<feature type="compositionally biased region" description="Basic residues" evidence="1">
    <location>
        <begin position="229"/>
        <end position="243"/>
    </location>
</feature>
<sequence length="266" mass="30326">MFDLPDAKRVRRSDLYTRSSSSSPEPPSPIDPDVSARFHDQLASLYGPISLQPCANEHSLDPEPVNDALHSTPLEDDQDQAEEFDFRLFSNFKEGKVVLKEEAIDKGIFVVQERDMSYYFTGPIEGQRKEEYAIAAISGEDVLEGREKRYWGLEVPWRVRVVKIGVSGQKKLGSNGLLGVRNNSKEEKKRKPGKKMRILMRERRRTIEAQEKAMTREKESKEEADKERRARKNREKKVKRKAKEKALKAAAGRIDQAEPGVDGAVE</sequence>